<evidence type="ECO:0000256" key="1">
    <source>
        <dbReference type="SAM" id="MobiDB-lite"/>
    </source>
</evidence>
<sequence>MARFAARNDGPAPVSKPKQSPRKTQRYEVLLGWNAQEAGDDTGIEAWMRRKNKYKDEDGHESPTRKAPPVKLAWEKYTCVPVNKCQAIDNHEKFKENSLFEQTSEVNFSVKSMDDIDKTIIQYLRQKDAKLKEMQNPDPPAENMVQYSISSDEQGNVKDGVFLPGEMDKKEHSTEDGVNRAKRLIQFVQSRGKSFGDQSRDDSLIPQLILNGDVPEKHVFRNASLSAKSSSTTTTTSSDQSVSISDSLSPPRYPNGRTKHLNIKSAREIGTGRIHQIPKRTAKSAKSFEGYSYSRMLATLANKPAKLSYTHGQLKSPRELSPSMTSGDDDSGQQTPDTLDSNRAAPPSISAESSSEAFMTALNEMKNESPSHTTNTMTTTEKLKQWHETFDKPDSLKVRLPVPTKSREEMVLLKVSLKEYQGSLKRNRQSVENGKGTLSSEKKSTSEPLSHKKNGKTTIAQQKVKVTQGPTKSTSPIPIPQASSGSPSSSANSPVAGVREKSFFPIGELLPAVDSSYQNSMPVRGSKLASHLYRDGLGGGPRQDSVMIGEESTVIVREGIDMIRIRDSDKRHGPPAFRPQFQKTPLQRARDITQKRIYTQLGKLYGQETDDTSLKKKPAGGNEVPKTAPPHTSRPWRAPEAPTSPNSKTGRSSAGYSCLSQPSVAKKYLGKPLNDIFSGYSKRLYL</sequence>
<dbReference type="RefSeq" id="XP_013409023.1">
    <property type="nucleotide sequence ID" value="XM_013553569.1"/>
</dbReference>
<dbReference type="OrthoDB" id="6127644at2759"/>
<dbReference type="Proteomes" id="UP000085678">
    <property type="component" value="Unplaced"/>
</dbReference>
<dbReference type="AlphaFoldDB" id="A0A1S3JFA6"/>
<proteinExistence type="predicted"/>
<name>A0A1S3JFA6_LINAN</name>
<feature type="region of interest" description="Disordered" evidence="1">
    <location>
        <begin position="304"/>
        <end position="378"/>
    </location>
</feature>
<feature type="compositionally biased region" description="Low complexity" evidence="1">
    <location>
        <begin position="344"/>
        <end position="357"/>
    </location>
</feature>
<evidence type="ECO:0000313" key="3">
    <source>
        <dbReference type="RefSeq" id="XP_013409023.1"/>
    </source>
</evidence>
<organism evidence="2 3">
    <name type="scientific">Lingula anatina</name>
    <name type="common">Brachiopod</name>
    <name type="synonym">Lingula unguis</name>
    <dbReference type="NCBI Taxonomy" id="7574"/>
    <lineage>
        <taxon>Eukaryota</taxon>
        <taxon>Metazoa</taxon>
        <taxon>Spiralia</taxon>
        <taxon>Lophotrochozoa</taxon>
        <taxon>Brachiopoda</taxon>
        <taxon>Linguliformea</taxon>
        <taxon>Lingulata</taxon>
        <taxon>Lingulida</taxon>
        <taxon>Linguloidea</taxon>
        <taxon>Lingulidae</taxon>
        <taxon>Lingula</taxon>
    </lineage>
</organism>
<feature type="region of interest" description="Disordered" evidence="1">
    <location>
        <begin position="419"/>
        <end position="495"/>
    </location>
</feature>
<feature type="region of interest" description="Disordered" evidence="1">
    <location>
        <begin position="568"/>
        <end position="587"/>
    </location>
</feature>
<reference evidence="3" key="1">
    <citation type="submission" date="2025-08" db="UniProtKB">
        <authorList>
            <consortium name="RefSeq"/>
        </authorList>
    </citation>
    <scope>IDENTIFICATION</scope>
    <source>
        <tissue evidence="3">Gonads</tissue>
    </source>
</reference>
<feature type="compositionally biased region" description="Polar residues" evidence="1">
    <location>
        <begin position="430"/>
        <end position="439"/>
    </location>
</feature>
<protein>
    <submittedName>
        <fullName evidence="3">Uncharacterized protein LOC106172733 isoform X2</fullName>
    </submittedName>
</protein>
<dbReference type="GeneID" id="106172733"/>
<gene>
    <name evidence="3" type="primary">LOC106172733</name>
</gene>
<feature type="region of interest" description="Disordered" evidence="1">
    <location>
        <begin position="1"/>
        <end position="24"/>
    </location>
</feature>
<feature type="region of interest" description="Disordered" evidence="1">
    <location>
        <begin position="221"/>
        <end position="285"/>
    </location>
</feature>
<evidence type="ECO:0000313" key="2">
    <source>
        <dbReference type="Proteomes" id="UP000085678"/>
    </source>
</evidence>
<keyword evidence="2" id="KW-1185">Reference proteome</keyword>
<feature type="compositionally biased region" description="Polar residues" evidence="1">
    <location>
        <begin position="456"/>
        <end position="474"/>
    </location>
</feature>
<accession>A0A1S3JFA6</accession>
<feature type="compositionally biased region" description="Polar residues" evidence="1">
    <location>
        <begin position="322"/>
        <end position="341"/>
    </location>
</feature>
<feature type="region of interest" description="Disordered" evidence="1">
    <location>
        <begin position="609"/>
        <end position="657"/>
    </location>
</feature>
<feature type="compositionally biased region" description="Low complexity" evidence="1">
    <location>
        <begin position="224"/>
        <end position="249"/>
    </location>
</feature>
<feature type="compositionally biased region" description="Polar residues" evidence="1">
    <location>
        <begin position="643"/>
        <end position="657"/>
    </location>
</feature>
<feature type="compositionally biased region" description="Low complexity" evidence="1">
    <location>
        <begin position="480"/>
        <end position="494"/>
    </location>
</feature>